<evidence type="ECO:0000256" key="1">
    <source>
        <dbReference type="SAM" id="MobiDB-lite"/>
    </source>
</evidence>
<reference evidence="3" key="3">
    <citation type="submission" date="2016-03" db="UniProtKB">
        <authorList>
            <consortium name="EnsemblProtists"/>
        </authorList>
    </citation>
    <scope>IDENTIFICATION</scope>
</reference>
<dbReference type="EMBL" id="JH993012">
    <property type="protein sequence ID" value="EKX43132.1"/>
    <property type="molecule type" value="Genomic_DNA"/>
</dbReference>
<feature type="region of interest" description="Disordered" evidence="1">
    <location>
        <begin position="263"/>
        <end position="293"/>
    </location>
</feature>
<organism evidence="2">
    <name type="scientific">Guillardia theta (strain CCMP2712)</name>
    <name type="common">Cryptophyte</name>
    <dbReference type="NCBI Taxonomy" id="905079"/>
    <lineage>
        <taxon>Eukaryota</taxon>
        <taxon>Cryptophyceae</taxon>
        <taxon>Pyrenomonadales</taxon>
        <taxon>Geminigeraceae</taxon>
        <taxon>Guillardia</taxon>
    </lineage>
</organism>
<dbReference type="EnsemblProtists" id="EKX43132">
    <property type="protein sequence ID" value="EKX43132"/>
    <property type="gene ID" value="GUITHDRAFT_110860"/>
</dbReference>
<accession>L1J468</accession>
<sequence length="322" mass="36134">MLKISSILRKLYHLYFAKIECLTESQVGVGALLQSGGDNHKARSGRAINIPLLQAGWNNRHHQAMDSSNEGQTCIQNVLEGKFYHEKHPSVTTKDFCRGSRGAEIDKKLNQPLVKSLIEGEYYFTKYDHVAKNRKHTNFISQNRRLAADYSQFMIDARRSMHELSMDPSRTATPQISVPLAKYSRLRKSTSRQSYDYGSQSLLSLSMYPNSGSEVGSQRTSRRGGSIRLGKSDHTVTHTIGNTRSISRRPQSATHLRTEIADFSFDEGHSKPVSRSPGHVQPSMLPPPPRYGVDKKILADATAVARSRINGVRLDPETRRAK</sequence>
<dbReference type="GeneID" id="17299813"/>
<feature type="region of interest" description="Disordered" evidence="1">
    <location>
        <begin position="208"/>
        <end position="233"/>
    </location>
</feature>
<dbReference type="RefSeq" id="XP_005830112.1">
    <property type="nucleotide sequence ID" value="XM_005830055.1"/>
</dbReference>
<gene>
    <name evidence="2" type="ORF">GUITHDRAFT_110860</name>
</gene>
<dbReference type="AlphaFoldDB" id="L1J468"/>
<dbReference type="KEGG" id="gtt:GUITHDRAFT_110860"/>
<dbReference type="Proteomes" id="UP000011087">
    <property type="component" value="Unassembled WGS sequence"/>
</dbReference>
<evidence type="ECO:0000313" key="4">
    <source>
        <dbReference type="Proteomes" id="UP000011087"/>
    </source>
</evidence>
<reference evidence="4" key="2">
    <citation type="submission" date="2012-11" db="EMBL/GenBank/DDBJ databases">
        <authorList>
            <person name="Kuo A."/>
            <person name="Curtis B.A."/>
            <person name="Tanifuji G."/>
            <person name="Burki F."/>
            <person name="Gruber A."/>
            <person name="Irimia M."/>
            <person name="Maruyama S."/>
            <person name="Arias M.C."/>
            <person name="Ball S.G."/>
            <person name="Gile G.H."/>
            <person name="Hirakawa Y."/>
            <person name="Hopkins J.F."/>
            <person name="Rensing S.A."/>
            <person name="Schmutz J."/>
            <person name="Symeonidi A."/>
            <person name="Elias M."/>
            <person name="Eveleigh R.J."/>
            <person name="Herman E.K."/>
            <person name="Klute M.J."/>
            <person name="Nakayama T."/>
            <person name="Obornik M."/>
            <person name="Reyes-Prieto A."/>
            <person name="Armbrust E.V."/>
            <person name="Aves S.J."/>
            <person name="Beiko R.G."/>
            <person name="Coutinho P."/>
            <person name="Dacks J.B."/>
            <person name="Durnford D.G."/>
            <person name="Fast N.M."/>
            <person name="Green B.R."/>
            <person name="Grisdale C."/>
            <person name="Hempe F."/>
            <person name="Henrissat B."/>
            <person name="Hoppner M.P."/>
            <person name="Ishida K.-I."/>
            <person name="Kim E."/>
            <person name="Koreny L."/>
            <person name="Kroth P.G."/>
            <person name="Liu Y."/>
            <person name="Malik S.-B."/>
            <person name="Maier U.G."/>
            <person name="McRose D."/>
            <person name="Mock T."/>
            <person name="Neilson J.A."/>
            <person name="Onodera N.T."/>
            <person name="Poole A.M."/>
            <person name="Pritham E.J."/>
            <person name="Richards T.A."/>
            <person name="Rocap G."/>
            <person name="Roy S.W."/>
            <person name="Sarai C."/>
            <person name="Schaack S."/>
            <person name="Shirato S."/>
            <person name="Slamovits C.H."/>
            <person name="Spencer D.F."/>
            <person name="Suzuki S."/>
            <person name="Worden A.Z."/>
            <person name="Zauner S."/>
            <person name="Barry K."/>
            <person name="Bell C."/>
            <person name="Bharti A.K."/>
            <person name="Crow J.A."/>
            <person name="Grimwood J."/>
            <person name="Kramer R."/>
            <person name="Lindquist E."/>
            <person name="Lucas S."/>
            <person name="Salamov A."/>
            <person name="McFadden G.I."/>
            <person name="Lane C.E."/>
            <person name="Keeling P.J."/>
            <person name="Gray M.W."/>
            <person name="Grigoriev I.V."/>
            <person name="Archibald J.M."/>
        </authorList>
    </citation>
    <scope>NUCLEOTIDE SEQUENCE</scope>
    <source>
        <strain evidence="4">CCMP2712</strain>
    </source>
</reference>
<name>L1J468_GUITC</name>
<dbReference type="PaxDb" id="55529-EKX43132"/>
<proteinExistence type="predicted"/>
<evidence type="ECO:0000313" key="3">
    <source>
        <dbReference type="EnsemblProtists" id="EKX43132"/>
    </source>
</evidence>
<evidence type="ECO:0000313" key="2">
    <source>
        <dbReference type="EMBL" id="EKX43132.1"/>
    </source>
</evidence>
<feature type="compositionally biased region" description="Polar residues" evidence="1">
    <location>
        <begin position="208"/>
        <end position="219"/>
    </location>
</feature>
<keyword evidence="4" id="KW-1185">Reference proteome</keyword>
<reference evidence="2 4" key="1">
    <citation type="journal article" date="2012" name="Nature">
        <title>Algal genomes reveal evolutionary mosaicism and the fate of nucleomorphs.</title>
        <authorList>
            <consortium name="DOE Joint Genome Institute"/>
            <person name="Curtis B.A."/>
            <person name="Tanifuji G."/>
            <person name="Burki F."/>
            <person name="Gruber A."/>
            <person name="Irimia M."/>
            <person name="Maruyama S."/>
            <person name="Arias M.C."/>
            <person name="Ball S.G."/>
            <person name="Gile G.H."/>
            <person name="Hirakawa Y."/>
            <person name="Hopkins J.F."/>
            <person name="Kuo A."/>
            <person name="Rensing S.A."/>
            <person name="Schmutz J."/>
            <person name="Symeonidi A."/>
            <person name="Elias M."/>
            <person name="Eveleigh R.J."/>
            <person name="Herman E.K."/>
            <person name="Klute M.J."/>
            <person name="Nakayama T."/>
            <person name="Obornik M."/>
            <person name="Reyes-Prieto A."/>
            <person name="Armbrust E.V."/>
            <person name="Aves S.J."/>
            <person name="Beiko R.G."/>
            <person name="Coutinho P."/>
            <person name="Dacks J.B."/>
            <person name="Durnford D.G."/>
            <person name="Fast N.M."/>
            <person name="Green B.R."/>
            <person name="Grisdale C.J."/>
            <person name="Hempel F."/>
            <person name="Henrissat B."/>
            <person name="Hoppner M.P."/>
            <person name="Ishida K."/>
            <person name="Kim E."/>
            <person name="Koreny L."/>
            <person name="Kroth P.G."/>
            <person name="Liu Y."/>
            <person name="Malik S.B."/>
            <person name="Maier U.G."/>
            <person name="McRose D."/>
            <person name="Mock T."/>
            <person name="Neilson J.A."/>
            <person name="Onodera N.T."/>
            <person name="Poole A.M."/>
            <person name="Pritham E.J."/>
            <person name="Richards T.A."/>
            <person name="Rocap G."/>
            <person name="Roy S.W."/>
            <person name="Sarai C."/>
            <person name="Schaack S."/>
            <person name="Shirato S."/>
            <person name="Slamovits C.H."/>
            <person name="Spencer D.F."/>
            <person name="Suzuki S."/>
            <person name="Worden A.Z."/>
            <person name="Zauner S."/>
            <person name="Barry K."/>
            <person name="Bell C."/>
            <person name="Bharti A.K."/>
            <person name="Crow J.A."/>
            <person name="Grimwood J."/>
            <person name="Kramer R."/>
            <person name="Lindquist E."/>
            <person name="Lucas S."/>
            <person name="Salamov A."/>
            <person name="McFadden G.I."/>
            <person name="Lane C.E."/>
            <person name="Keeling P.J."/>
            <person name="Gray M.W."/>
            <person name="Grigoriev I.V."/>
            <person name="Archibald J.M."/>
        </authorList>
    </citation>
    <scope>NUCLEOTIDE SEQUENCE</scope>
    <source>
        <strain evidence="2 4">CCMP2712</strain>
    </source>
</reference>
<protein>
    <submittedName>
        <fullName evidence="2 3">Uncharacterized protein</fullName>
    </submittedName>
</protein>
<dbReference type="HOGENOM" id="CLU_864493_0_0_1"/>